<keyword evidence="1" id="KW-0408">Iron</keyword>
<reference evidence="2 3" key="1">
    <citation type="journal article" date="2019" name="Emerg. Microbes Infect.">
        <title>Comprehensive subspecies identification of 175 nontuberculous mycobacteria species based on 7547 genomic profiles.</title>
        <authorList>
            <person name="Matsumoto Y."/>
            <person name="Kinjo T."/>
            <person name="Motooka D."/>
            <person name="Nabeya D."/>
            <person name="Jung N."/>
            <person name="Uechi K."/>
            <person name="Horii T."/>
            <person name="Iida T."/>
            <person name="Fujita J."/>
            <person name="Nakamura S."/>
        </authorList>
    </citation>
    <scope>NUCLEOTIDE SEQUENCE [LARGE SCALE GENOMIC DNA]</scope>
    <source>
        <strain evidence="2 3">JCM 14233</strain>
    </source>
</reference>
<dbReference type="PANTHER" id="PTHR43075:SF1">
    <property type="entry name" value="FORMATE LYASE ACTIVATING ENZYME, PUTATIVE (AFU_ORTHOLOGUE AFUA_2G15630)-RELATED"/>
    <property type="match status" value="1"/>
</dbReference>
<gene>
    <name evidence="2" type="ORF">MSHI_28270</name>
</gene>
<keyword evidence="3" id="KW-1185">Reference proteome</keyword>
<comment type="cofactor">
    <cofactor evidence="1">
        <name>[4Fe-4S] cluster</name>
        <dbReference type="ChEBI" id="CHEBI:49883"/>
    </cofactor>
    <text evidence="1">Binds 1 [4Fe-4S] cluster. The cluster is coordinated with 3 cysteines and an exchangeable S-adenosyl-L-methionine.</text>
</comment>
<dbReference type="SFLD" id="SFLDG01099">
    <property type="entry name" value="Uncharacterised_Radical_SAM_Su"/>
    <property type="match status" value="1"/>
</dbReference>
<accession>A0A7I7MRS8</accession>
<feature type="binding site" evidence="1">
    <location>
        <position position="92"/>
    </location>
    <ligand>
        <name>[4Fe-4S] cluster</name>
        <dbReference type="ChEBI" id="CHEBI:49883"/>
        <note>4Fe-4S-S-AdoMet</note>
    </ligand>
</feature>
<dbReference type="InterPro" id="IPR016431">
    <property type="entry name" value="Pyrv-formate_lyase-activ_prd"/>
</dbReference>
<dbReference type="SFLD" id="SFLDS00029">
    <property type="entry name" value="Radical_SAM"/>
    <property type="match status" value="1"/>
</dbReference>
<dbReference type="InterPro" id="IPR007197">
    <property type="entry name" value="rSAM"/>
</dbReference>
<feature type="binding site" evidence="1">
    <location>
        <position position="85"/>
    </location>
    <ligand>
        <name>[4Fe-4S] cluster</name>
        <dbReference type="ChEBI" id="CHEBI:49883"/>
        <note>4Fe-4S-S-AdoMet</note>
    </ligand>
</feature>
<dbReference type="InterPro" id="IPR058240">
    <property type="entry name" value="rSAM_sf"/>
</dbReference>
<protein>
    <submittedName>
        <fullName evidence="2">Radical SAM protein</fullName>
    </submittedName>
</protein>
<dbReference type="OrthoDB" id="9778883at2"/>
<dbReference type="InterPro" id="IPR013785">
    <property type="entry name" value="Aldolase_TIM"/>
</dbReference>
<dbReference type="GO" id="GO:0046872">
    <property type="term" value="F:metal ion binding"/>
    <property type="evidence" value="ECO:0007669"/>
    <property type="project" value="UniProtKB-KW"/>
</dbReference>
<dbReference type="GO" id="GO:0003824">
    <property type="term" value="F:catalytic activity"/>
    <property type="evidence" value="ECO:0007669"/>
    <property type="project" value="InterPro"/>
</dbReference>
<evidence type="ECO:0000256" key="1">
    <source>
        <dbReference type="PIRSR" id="PIRSR004869-50"/>
    </source>
</evidence>
<dbReference type="Pfam" id="PF04055">
    <property type="entry name" value="Radical_SAM"/>
    <property type="match status" value="1"/>
</dbReference>
<proteinExistence type="predicted"/>
<dbReference type="PANTHER" id="PTHR43075">
    <property type="entry name" value="FORMATE LYASE ACTIVATING ENZYME, PUTATIVE (AFU_ORTHOLOGUE AFUA_2G15630)-RELATED"/>
    <property type="match status" value="1"/>
</dbReference>
<keyword evidence="1" id="KW-0479">Metal-binding</keyword>
<evidence type="ECO:0000313" key="2">
    <source>
        <dbReference type="EMBL" id="BBX74921.1"/>
    </source>
</evidence>
<dbReference type="Proteomes" id="UP000467236">
    <property type="component" value="Chromosome"/>
</dbReference>
<organism evidence="2 3">
    <name type="scientific">Mycobacterium shinjukuense</name>
    <dbReference type="NCBI Taxonomy" id="398694"/>
    <lineage>
        <taxon>Bacteria</taxon>
        <taxon>Bacillati</taxon>
        <taxon>Actinomycetota</taxon>
        <taxon>Actinomycetes</taxon>
        <taxon>Mycobacteriales</taxon>
        <taxon>Mycobacteriaceae</taxon>
        <taxon>Mycobacterium</taxon>
    </lineage>
</organism>
<evidence type="ECO:0000313" key="3">
    <source>
        <dbReference type="Proteomes" id="UP000467236"/>
    </source>
</evidence>
<name>A0A7I7MRS8_9MYCO</name>
<dbReference type="RefSeq" id="WP_083050901.1">
    <property type="nucleotide sequence ID" value="NZ_AP022575.1"/>
</dbReference>
<dbReference type="Gene3D" id="3.20.20.70">
    <property type="entry name" value="Aldolase class I"/>
    <property type="match status" value="1"/>
</dbReference>
<dbReference type="SUPFAM" id="SSF102114">
    <property type="entry name" value="Radical SAM enzymes"/>
    <property type="match status" value="1"/>
</dbReference>
<dbReference type="InterPro" id="IPR040085">
    <property type="entry name" value="MJ0674-like"/>
</dbReference>
<dbReference type="GO" id="GO:0051536">
    <property type="term" value="F:iron-sulfur cluster binding"/>
    <property type="evidence" value="ECO:0007669"/>
    <property type="project" value="UniProtKB-KW"/>
</dbReference>
<dbReference type="AlphaFoldDB" id="A0A7I7MRS8"/>
<feature type="binding site" evidence="1">
    <location>
        <position position="89"/>
    </location>
    <ligand>
        <name>[4Fe-4S] cluster</name>
        <dbReference type="ChEBI" id="CHEBI:49883"/>
        <note>4Fe-4S-S-AdoMet</note>
    </ligand>
</feature>
<dbReference type="PIRSF" id="PIRSF004869">
    <property type="entry name" value="PflX_prd"/>
    <property type="match status" value="1"/>
</dbReference>
<keyword evidence="1" id="KW-0411">Iron-sulfur</keyword>
<dbReference type="EMBL" id="AP022575">
    <property type="protein sequence ID" value="BBX74921.1"/>
    <property type="molecule type" value="Genomic_DNA"/>
</dbReference>
<dbReference type="KEGG" id="mshj:MSHI_28270"/>
<keyword evidence="1" id="KW-0949">S-adenosyl-L-methionine</keyword>
<sequence>MDSVPAYVGLGVDEISRRAVRARVLLGPDRCRVCPRLCRVDRLHDVKGLCQIGRTAVVASHFAHFGEENCLRGWNGSGTIFFSGCNLRCVFCQNHDISWQVCGERVTPRRLAQMMVELQGQGCHNINFVTPEHVVPQILEALPHAIEAGLRLPIVYNTSAYDSLDSLTLMDGIVDIYLPDAKVWSRERARRFLRMPDYPEVMRATIPEMGRQVGQLTLDHDGLAVRGLLVRHLVMPGMFDETAEILRWIADVLGPDTYVDLMAQYYPAGLVGRTGTRDSYPEINRHLRRDEYVRAAELADDLGLRRLDRRSLASGLRLA</sequence>